<protein>
    <recommendedName>
        <fullName evidence="5">Peptidase M14 domain-containing protein</fullName>
    </recommendedName>
</protein>
<feature type="active site" description="Proton donor/acceptor" evidence="3">
    <location>
        <position position="478"/>
    </location>
</feature>
<accession>A0A177B6Y8</accession>
<comment type="caution">
    <text evidence="6">The sequence shown here is derived from an EMBL/GenBank/DDBJ whole genome shotgun (WGS) entry which is preliminary data.</text>
</comment>
<dbReference type="Gene3D" id="2.60.40.3120">
    <property type="match status" value="1"/>
</dbReference>
<dbReference type="Pfam" id="PF00246">
    <property type="entry name" value="Peptidase_M14"/>
    <property type="match status" value="1"/>
</dbReference>
<feature type="compositionally biased region" description="Basic and acidic residues" evidence="4">
    <location>
        <begin position="189"/>
        <end position="201"/>
    </location>
</feature>
<evidence type="ECO:0000256" key="4">
    <source>
        <dbReference type="SAM" id="MobiDB-lite"/>
    </source>
</evidence>
<dbReference type="Pfam" id="PF18027">
    <property type="entry name" value="Pepdidase_M14_N"/>
    <property type="match status" value="1"/>
</dbReference>
<dbReference type="InterPro" id="IPR040626">
    <property type="entry name" value="Pepdidase_M14_N"/>
</dbReference>
<evidence type="ECO:0000256" key="3">
    <source>
        <dbReference type="PROSITE-ProRule" id="PRU01379"/>
    </source>
</evidence>
<sequence length="566" mass="66366">LYELLDHDDLQFESRFECGNLRKAIKIREYEYDLILDSDVSTCSYQQWFYFRISNIKNTNVNYRFNIINCVKYGSQFNAGMQPLMFSLLESNQNQNFWKRAGTNLFYYKNMYARVNTTDIEKKNSPIESDDNLKKTVKTEKTNSICPSPIYTNKKRGKNVNTKNKKENIFIKSSPIKLKKNPKIQKKKNSSDCEKDKDVSDKHRKKHKNYDECYYYTLSFNLKFKHVGDVVYLAYHYPYTYTNLIKTVSSWQKNTGASQKVKFLKLCDSILGYPVPIMIITPETISAEKKYIFLTSRVHPGESNSSFIVKEIINSLMDKSSQITDEVKKKYHFIIIPMLNPDGVLLGNQRCNLSSKDLNRCWTKPSLKKHPTIYHTKKLIKYAKKHYTIEFVCDIHGHSRQKNIFIFGCDHMKSWSPADKLIYHQPETSHLNICHLLNKYTSLFSLKQSNFAIEKSKESTARICLWREFGIKNSYTMESTFCGFNEGIYDGYQLNPSNYKHLAKSFLLSIHQLDVVDFTNFKNDINDAVLSYSSASTEEKIIDVYESDDDNDNIKKDFVYNEENFY</sequence>
<feature type="region of interest" description="Disordered" evidence="4">
    <location>
        <begin position="180"/>
        <end position="201"/>
    </location>
</feature>
<comment type="cofactor">
    <cofactor evidence="1">
        <name>Zn(2+)</name>
        <dbReference type="ChEBI" id="CHEBI:29105"/>
    </cofactor>
</comment>
<dbReference type="PANTHER" id="PTHR12756:SF11">
    <property type="entry name" value="CYTOSOLIC CARBOXYPEPTIDASE 1"/>
    <property type="match status" value="1"/>
</dbReference>
<feature type="domain" description="Peptidase M14" evidence="5">
    <location>
        <begin position="237"/>
        <end position="517"/>
    </location>
</feature>
<keyword evidence="7" id="KW-1185">Reference proteome</keyword>
<dbReference type="OrthoDB" id="10253041at2759"/>
<dbReference type="InterPro" id="IPR050821">
    <property type="entry name" value="Cytosolic_carboxypeptidase"/>
</dbReference>
<dbReference type="Proteomes" id="UP000078046">
    <property type="component" value="Unassembled WGS sequence"/>
</dbReference>
<dbReference type="SUPFAM" id="SSF53187">
    <property type="entry name" value="Zn-dependent exopeptidases"/>
    <property type="match status" value="1"/>
</dbReference>
<dbReference type="InterPro" id="IPR000834">
    <property type="entry name" value="Peptidase_M14"/>
</dbReference>
<feature type="non-terminal residue" evidence="6">
    <location>
        <position position="1"/>
    </location>
</feature>
<dbReference type="GO" id="GO:0004181">
    <property type="term" value="F:metallocarboxypeptidase activity"/>
    <property type="evidence" value="ECO:0007669"/>
    <property type="project" value="InterPro"/>
</dbReference>
<organism evidence="6 7">
    <name type="scientific">Intoshia linei</name>
    <dbReference type="NCBI Taxonomy" id="1819745"/>
    <lineage>
        <taxon>Eukaryota</taxon>
        <taxon>Metazoa</taxon>
        <taxon>Spiralia</taxon>
        <taxon>Lophotrochozoa</taxon>
        <taxon>Mesozoa</taxon>
        <taxon>Orthonectida</taxon>
        <taxon>Rhopaluridae</taxon>
        <taxon>Intoshia</taxon>
    </lineage>
</organism>
<dbReference type="GO" id="GO:0006508">
    <property type="term" value="P:proteolysis"/>
    <property type="evidence" value="ECO:0007669"/>
    <property type="project" value="InterPro"/>
</dbReference>
<evidence type="ECO:0000256" key="1">
    <source>
        <dbReference type="ARBA" id="ARBA00001947"/>
    </source>
</evidence>
<dbReference type="EMBL" id="LWCA01000296">
    <property type="protein sequence ID" value="OAF69351.1"/>
    <property type="molecule type" value="Genomic_DNA"/>
</dbReference>
<dbReference type="Gene3D" id="3.40.630.10">
    <property type="entry name" value="Zn peptidases"/>
    <property type="match status" value="1"/>
</dbReference>
<evidence type="ECO:0000313" key="6">
    <source>
        <dbReference type="EMBL" id="OAF69351.1"/>
    </source>
</evidence>
<reference evidence="6 7" key="1">
    <citation type="submission" date="2016-04" db="EMBL/GenBank/DDBJ databases">
        <title>The genome of Intoshia linei affirms orthonectids as highly simplified spiralians.</title>
        <authorList>
            <person name="Mikhailov K.V."/>
            <person name="Slusarev G.S."/>
            <person name="Nikitin M.A."/>
            <person name="Logacheva M.D."/>
            <person name="Penin A."/>
            <person name="Aleoshin V."/>
            <person name="Panchin Y.V."/>
        </authorList>
    </citation>
    <scope>NUCLEOTIDE SEQUENCE [LARGE SCALE GENOMIC DNA]</scope>
    <source>
        <strain evidence="6">Intl2013</strain>
        <tissue evidence="6">Whole animal</tissue>
    </source>
</reference>
<gene>
    <name evidence="6" type="ORF">A3Q56_02928</name>
</gene>
<proteinExistence type="inferred from homology"/>
<name>A0A177B6Y8_9BILA</name>
<evidence type="ECO:0000313" key="7">
    <source>
        <dbReference type="Proteomes" id="UP000078046"/>
    </source>
</evidence>
<dbReference type="GO" id="GO:0008270">
    <property type="term" value="F:zinc ion binding"/>
    <property type="evidence" value="ECO:0007669"/>
    <property type="project" value="InterPro"/>
</dbReference>
<evidence type="ECO:0000259" key="5">
    <source>
        <dbReference type="PROSITE" id="PS52035"/>
    </source>
</evidence>
<dbReference type="AlphaFoldDB" id="A0A177B6Y8"/>
<dbReference type="PROSITE" id="PS52035">
    <property type="entry name" value="PEPTIDASE_M14"/>
    <property type="match status" value="1"/>
</dbReference>
<dbReference type="PANTHER" id="PTHR12756">
    <property type="entry name" value="CYTOSOLIC CARBOXYPEPTIDASE"/>
    <property type="match status" value="1"/>
</dbReference>
<evidence type="ECO:0000256" key="2">
    <source>
        <dbReference type="ARBA" id="ARBA00005988"/>
    </source>
</evidence>
<comment type="similarity">
    <text evidence="2 3">Belongs to the peptidase M14 family.</text>
</comment>